<organism evidence="1 2">
    <name type="scientific">Leucosporidium creatinivorum</name>
    <dbReference type="NCBI Taxonomy" id="106004"/>
    <lineage>
        <taxon>Eukaryota</taxon>
        <taxon>Fungi</taxon>
        <taxon>Dikarya</taxon>
        <taxon>Basidiomycota</taxon>
        <taxon>Pucciniomycotina</taxon>
        <taxon>Microbotryomycetes</taxon>
        <taxon>Leucosporidiales</taxon>
        <taxon>Leucosporidium</taxon>
    </lineage>
</organism>
<reference evidence="1 2" key="1">
    <citation type="submission" date="2016-07" db="EMBL/GenBank/DDBJ databases">
        <title>Pervasive Adenine N6-methylation of Active Genes in Fungi.</title>
        <authorList>
            <consortium name="DOE Joint Genome Institute"/>
            <person name="Mondo S.J."/>
            <person name="Dannebaum R.O."/>
            <person name="Kuo R.C."/>
            <person name="Labutti K."/>
            <person name="Haridas S."/>
            <person name="Kuo A."/>
            <person name="Salamov A."/>
            <person name="Ahrendt S.R."/>
            <person name="Lipzen A."/>
            <person name="Sullivan W."/>
            <person name="Andreopoulos W.B."/>
            <person name="Clum A."/>
            <person name="Lindquist E."/>
            <person name="Daum C."/>
            <person name="Ramamoorthy G.K."/>
            <person name="Gryganskyi A."/>
            <person name="Culley D."/>
            <person name="Magnuson J.K."/>
            <person name="James T.Y."/>
            <person name="O'Malley M.A."/>
            <person name="Stajich J.E."/>
            <person name="Spatafora J.W."/>
            <person name="Visel A."/>
            <person name="Grigoriev I.V."/>
        </authorList>
    </citation>
    <scope>NUCLEOTIDE SEQUENCE [LARGE SCALE GENOMIC DNA]</scope>
    <source>
        <strain evidence="1 2">62-1032</strain>
    </source>
</reference>
<proteinExistence type="predicted"/>
<dbReference type="AlphaFoldDB" id="A0A1Y2FRJ5"/>
<keyword evidence="2" id="KW-1185">Reference proteome</keyword>
<sequence>MRSAELEPSECGRSFAREELLPCYELGTSLGRLFSPPSCTGETCSRTPSARRLGCSGPLASRRCRCLSSTQPFATSRSLSRVDECCDGFDLNLSKRISARRTTLLARRGAGSCDGRRSFAESGGAIAQTSLHLCASSFRQEAERRRRGSCAELSPRRGRDARRCSSSMALFLPLLSAQKLRSVKWSSSGP</sequence>
<comment type="caution">
    <text evidence="1">The sequence shown here is derived from an EMBL/GenBank/DDBJ whole genome shotgun (WGS) entry which is preliminary data.</text>
</comment>
<dbReference type="Proteomes" id="UP000193467">
    <property type="component" value="Unassembled WGS sequence"/>
</dbReference>
<evidence type="ECO:0000313" key="2">
    <source>
        <dbReference type="Proteomes" id="UP000193467"/>
    </source>
</evidence>
<dbReference type="InParanoid" id="A0A1Y2FRJ5"/>
<accession>A0A1Y2FRJ5</accession>
<protein>
    <submittedName>
        <fullName evidence="1">Uncharacterized protein</fullName>
    </submittedName>
</protein>
<dbReference type="EMBL" id="MCGR01000014">
    <property type="protein sequence ID" value="ORY86631.1"/>
    <property type="molecule type" value="Genomic_DNA"/>
</dbReference>
<gene>
    <name evidence="1" type="ORF">BCR35DRAFT_43482</name>
</gene>
<name>A0A1Y2FRJ5_9BASI</name>
<evidence type="ECO:0000313" key="1">
    <source>
        <dbReference type="EMBL" id="ORY86631.1"/>
    </source>
</evidence>